<proteinExistence type="predicted"/>
<dbReference type="EMBL" id="JAGFMF010011771">
    <property type="protein sequence ID" value="KAG8513198.1"/>
    <property type="molecule type" value="Genomic_DNA"/>
</dbReference>
<dbReference type="AlphaFoldDB" id="A0A8J6A2G7"/>
<evidence type="ECO:0000313" key="2">
    <source>
        <dbReference type="Proteomes" id="UP000700334"/>
    </source>
</evidence>
<name>A0A8J6A2G7_GALPY</name>
<accession>A0A8J6A2G7</accession>
<organism evidence="1 2">
    <name type="scientific">Galemys pyrenaicus</name>
    <name type="common">Iberian desman</name>
    <name type="synonym">Pyrenean desman</name>
    <dbReference type="NCBI Taxonomy" id="202257"/>
    <lineage>
        <taxon>Eukaryota</taxon>
        <taxon>Metazoa</taxon>
        <taxon>Chordata</taxon>
        <taxon>Craniata</taxon>
        <taxon>Vertebrata</taxon>
        <taxon>Euteleostomi</taxon>
        <taxon>Mammalia</taxon>
        <taxon>Eutheria</taxon>
        <taxon>Laurasiatheria</taxon>
        <taxon>Eulipotyphla</taxon>
        <taxon>Talpidae</taxon>
        <taxon>Galemys</taxon>
    </lineage>
</organism>
<dbReference type="Proteomes" id="UP000700334">
    <property type="component" value="Unassembled WGS sequence"/>
</dbReference>
<sequence>HPSGSLEGCLHWAGPDRRRLYKLLKREQLSNNHICYFFYQPVHAKTCLSILLISNSKCDHTSFLREYMPTHWYKVQDGSILAEMHCNCPIFCQQALPGADHIGRNTGLPHLEKYYNGMDKQIAEKPFTFHKELDDILKRHLKELLFQEIVSFQPGTMLEPSTYLCSQRPVPASCLTLP</sequence>
<gene>
    <name evidence="1" type="ORF">J0S82_002880</name>
</gene>
<protein>
    <submittedName>
        <fullName evidence="1">Mitogen-activated protein kinase 3</fullName>
    </submittedName>
</protein>
<keyword evidence="2" id="KW-1185">Reference proteome</keyword>
<evidence type="ECO:0000313" key="1">
    <source>
        <dbReference type="EMBL" id="KAG8513198.1"/>
    </source>
</evidence>
<reference evidence="1" key="1">
    <citation type="journal article" date="2021" name="Evol. Appl.">
        <title>The genome of the Pyrenean desman and the effects of bottlenecks and inbreeding on the genomic landscape of an endangered species.</title>
        <authorList>
            <person name="Escoda L."/>
            <person name="Castresana J."/>
        </authorList>
    </citation>
    <scope>NUCLEOTIDE SEQUENCE</scope>
    <source>
        <strain evidence="1">IBE-C5619</strain>
    </source>
</reference>
<feature type="non-terminal residue" evidence="1">
    <location>
        <position position="1"/>
    </location>
</feature>
<dbReference type="GO" id="GO:0016301">
    <property type="term" value="F:kinase activity"/>
    <property type="evidence" value="ECO:0007669"/>
    <property type="project" value="UniProtKB-KW"/>
</dbReference>
<keyword evidence="1" id="KW-0418">Kinase</keyword>
<keyword evidence="1" id="KW-0808">Transferase</keyword>
<comment type="caution">
    <text evidence="1">The sequence shown here is derived from an EMBL/GenBank/DDBJ whole genome shotgun (WGS) entry which is preliminary data.</text>
</comment>